<gene>
    <name evidence="2" type="ORF">HMPREF2137_03740</name>
</gene>
<evidence type="ECO:0000313" key="3">
    <source>
        <dbReference type="Proteomes" id="UP000029556"/>
    </source>
</evidence>
<dbReference type="OrthoDB" id="1098072at2"/>
<dbReference type="InterPro" id="IPR011250">
    <property type="entry name" value="OMP/PagP_B-barrel"/>
</dbReference>
<evidence type="ECO:0000256" key="1">
    <source>
        <dbReference type="SAM" id="SignalP"/>
    </source>
</evidence>
<dbReference type="AlphaFoldDB" id="A0A095ZME8"/>
<dbReference type="EMBL" id="JRNN01000035">
    <property type="protein sequence ID" value="KGF35813.1"/>
    <property type="molecule type" value="Genomic_DNA"/>
</dbReference>
<evidence type="ECO:0008006" key="4">
    <source>
        <dbReference type="Google" id="ProtNLM"/>
    </source>
</evidence>
<keyword evidence="1" id="KW-0732">Signal</keyword>
<proteinExistence type="predicted"/>
<reference evidence="2 3" key="1">
    <citation type="submission" date="2014-07" db="EMBL/GenBank/DDBJ databases">
        <authorList>
            <person name="McCorrison J."/>
            <person name="Sanka R."/>
            <person name="Torralba M."/>
            <person name="Gillis M."/>
            <person name="Haft D.H."/>
            <person name="Methe B."/>
            <person name="Sutton G."/>
            <person name="Nelson K.E."/>
        </authorList>
    </citation>
    <scope>NUCLEOTIDE SEQUENCE [LARGE SCALE GENOMIC DNA]</scope>
    <source>
        <strain evidence="2 3">DNF00853</strain>
    </source>
</reference>
<evidence type="ECO:0000313" key="2">
    <source>
        <dbReference type="EMBL" id="KGF35813.1"/>
    </source>
</evidence>
<dbReference type="Proteomes" id="UP000029556">
    <property type="component" value="Unassembled WGS sequence"/>
</dbReference>
<dbReference type="RefSeq" id="WP_036872169.1">
    <property type="nucleotide sequence ID" value="NZ_JRNN01000035.1"/>
</dbReference>
<feature type="signal peptide" evidence="1">
    <location>
        <begin position="1"/>
        <end position="27"/>
    </location>
</feature>
<comment type="caution">
    <text evidence="2">The sequence shown here is derived from an EMBL/GenBank/DDBJ whole genome shotgun (WGS) entry which is preliminary data.</text>
</comment>
<accession>A0A095ZME8</accession>
<protein>
    <recommendedName>
        <fullName evidence="4">Outer membrane protein beta-barrel domain-containing protein</fullName>
    </recommendedName>
</protein>
<name>A0A095ZME8_9BACT</name>
<organism evidence="2 3">
    <name type="scientific">Hoylesella buccalis DNF00853</name>
    <dbReference type="NCBI Taxonomy" id="1401074"/>
    <lineage>
        <taxon>Bacteria</taxon>
        <taxon>Pseudomonadati</taxon>
        <taxon>Bacteroidota</taxon>
        <taxon>Bacteroidia</taxon>
        <taxon>Bacteroidales</taxon>
        <taxon>Prevotellaceae</taxon>
        <taxon>Hoylesella</taxon>
    </lineage>
</organism>
<sequence>MKEKFYHAKRHFVATTLLLFATSPLWAQQTESKGYPYQKYEVTFAVGMPIEDASNFFGYPSTSLPNETPLDKYHWGKYYLKEENTSPIFSMGLHYHFSKHWAVGLQASYHHMWRQCFETTTGNHAYSFNLHHTALMASMRYYYAIRAKHCFYSGLSLGVGQLLYKSYTDHNFTSLYNIAADFTLFGFMIGTKLYGFGELGSYQMGSLRAGMGYRF</sequence>
<dbReference type="SUPFAM" id="SSF56925">
    <property type="entry name" value="OMPA-like"/>
    <property type="match status" value="1"/>
</dbReference>
<feature type="chain" id="PRO_5001915759" description="Outer membrane protein beta-barrel domain-containing protein" evidence="1">
    <location>
        <begin position="28"/>
        <end position="215"/>
    </location>
</feature>